<gene>
    <name evidence="12" type="ORF">GJU40_06455</name>
</gene>
<dbReference type="GO" id="GO:0017111">
    <property type="term" value="F:ribonucleoside triphosphate phosphatase activity"/>
    <property type="evidence" value="ECO:0007669"/>
    <property type="project" value="InterPro"/>
</dbReference>
<comment type="subunit">
    <text evidence="2 10">Homodimer.</text>
</comment>
<evidence type="ECO:0000313" key="13">
    <source>
        <dbReference type="Proteomes" id="UP000448867"/>
    </source>
</evidence>
<dbReference type="Gene3D" id="3.90.950.10">
    <property type="match status" value="1"/>
</dbReference>
<dbReference type="NCBIfam" id="TIGR00042">
    <property type="entry name" value="RdgB/HAM1 family non-canonical purine NTP pyrophosphatase"/>
    <property type="match status" value="1"/>
</dbReference>
<feature type="binding site" evidence="10">
    <location>
        <position position="70"/>
    </location>
    <ligand>
        <name>Mg(2+)</name>
        <dbReference type="ChEBI" id="CHEBI:18420"/>
    </ligand>
</feature>
<evidence type="ECO:0000256" key="8">
    <source>
        <dbReference type="ARBA" id="ARBA00051875"/>
    </source>
</evidence>
<proteinExistence type="inferred from homology"/>
<keyword evidence="5 10" id="KW-0378">Hydrolase</keyword>
<dbReference type="PANTHER" id="PTHR11067:SF9">
    <property type="entry name" value="INOSINE TRIPHOSPHATE PYROPHOSPHATASE"/>
    <property type="match status" value="1"/>
</dbReference>
<dbReference type="RefSeq" id="WP_154306952.1">
    <property type="nucleotide sequence ID" value="NZ_WKKI01000007.1"/>
</dbReference>
<evidence type="ECO:0000256" key="7">
    <source>
        <dbReference type="ARBA" id="ARBA00023080"/>
    </source>
</evidence>
<keyword evidence="6 10" id="KW-0460">Magnesium</keyword>
<dbReference type="FunFam" id="3.90.950.10:FF:000001">
    <property type="entry name" value="dITP/XTP pyrophosphatase"/>
    <property type="match status" value="1"/>
</dbReference>
<evidence type="ECO:0000256" key="5">
    <source>
        <dbReference type="ARBA" id="ARBA00022801"/>
    </source>
</evidence>
<dbReference type="Pfam" id="PF01725">
    <property type="entry name" value="Ham1p_like"/>
    <property type="match status" value="1"/>
</dbReference>
<keyword evidence="3 10" id="KW-0479">Metal-binding</keyword>
<sequence>MKKLIIATKNEGKAREFRSLFPEGEVEVLSLLDLEEPLDVEETGNTFTENAILKAEEISRKYQTTVIADDSGLEIDYLNGAPGVYSARYAGAEKNDQDNINKVLKELSGVPANKRTARFVCALAVSSPGKETKTVTGTVDGYINEQREGNGGFGYDPIFFVKDKCRTMAELTKEEKNAISHRANALEKLQGILPEYI</sequence>
<dbReference type="InterPro" id="IPR029001">
    <property type="entry name" value="ITPase-like_fam"/>
</dbReference>
<evidence type="ECO:0000256" key="11">
    <source>
        <dbReference type="RuleBase" id="RU003781"/>
    </source>
</evidence>
<keyword evidence="13" id="KW-1185">Reference proteome</keyword>
<evidence type="ECO:0000256" key="4">
    <source>
        <dbReference type="ARBA" id="ARBA00022741"/>
    </source>
</evidence>
<dbReference type="GO" id="GO:0009146">
    <property type="term" value="P:purine nucleoside triphosphate catabolic process"/>
    <property type="evidence" value="ECO:0007669"/>
    <property type="project" value="UniProtKB-UniRule"/>
</dbReference>
<dbReference type="OrthoDB" id="9807456at2"/>
<protein>
    <recommendedName>
        <fullName evidence="10">dITP/XTP pyrophosphatase</fullName>
        <ecNumber evidence="10">3.6.1.66</ecNumber>
    </recommendedName>
    <alternativeName>
        <fullName evidence="10">Non-canonical purine NTP pyrophosphatase</fullName>
    </alternativeName>
    <alternativeName>
        <fullName evidence="10">Non-standard purine NTP pyrophosphatase</fullName>
    </alternativeName>
    <alternativeName>
        <fullName evidence="10">Nucleoside-triphosphate diphosphatase</fullName>
    </alternativeName>
    <alternativeName>
        <fullName evidence="10">Nucleoside-triphosphate pyrophosphatase</fullName>
        <shortName evidence="10">NTPase</shortName>
    </alternativeName>
</protein>
<evidence type="ECO:0000256" key="9">
    <source>
        <dbReference type="ARBA" id="ARBA00052017"/>
    </source>
</evidence>
<dbReference type="GO" id="GO:0036222">
    <property type="term" value="F:XTP diphosphatase activity"/>
    <property type="evidence" value="ECO:0007669"/>
    <property type="project" value="UniProtKB-UniRule"/>
</dbReference>
<dbReference type="HAMAP" id="MF_01405">
    <property type="entry name" value="Non_canon_purine_NTPase"/>
    <property type="match status" value="1"/>
</dbReference>
<evidence type="ECO:0000256" key="10">
    <source>
        <dbReference type="HAMAP-Rule" id="MF_01405"/>
    </source>
</evidence>
<accession>A0A7X2IZ44</accession>
<dbReference type="SUPFAM" id="SSF52972">
    <property type="entry name" value="ITPase-like"/>
    <property type="match status" value="1"/>
</dbReference>
<feature type="binding site" evidence="10">
    <location>
        <position position="71"/>
    </location>
    <ligand>
        <name>substrate</name>
    </ligand>
</feature>
<dbReference type="GO" id="GO:0035870">
    <property type="term" value="F:dITP diphosphatase activity"/>
    <property type="evidence" value="ECO:0007669"/>
    <property type="project" value="UniProtKB-UniRule"/>
</dbReference>
<comment type="similarity">
    <text evidence="1 10 11">Belongs to the HAM1 NTPase family.</text>
</comment>
<evidence type="ECO:0000256" key="1">
    <source>
        <dbReference type="ARBA" id="ARBA00008023"/>
    </source>
</evidence>
<feature type="binding site" evidence="10">
    <location>
        <position position="176"/>
    </location>
    <ligand>
        <name>substrate</name>
    </ligand>
</feature>
<dbReference type="InterPro" id="IPR020922">
    <property type="entry name" value="dITP/XTP_pyrophosphatase"/>
</dbReference>
<feature type="binding site" evidence="10">
    <location>
        <position position="41"/>
    </location>
    <ligand>
        <name>Mg(2+)</name>
        <dbReference type="ChEBI" id="CHEBI:18420"/>
    </ligand>
</feature>
<feature type="binding site" evidence="10">
    <location>
        <begin position="8"/>
        <end position="13"/>
    </location>
    <ligand>
        <name>substrate</name>
    </ligand>
</feature>
<name>A0A7X2IZ44_9BACI</name>
<keyword evidence="7 10" id="KW-0546">Nucleotide metabolism</keyword>
<evidence type="ECO:0000313" key="12">
    <source>
        <dbReference type="EMBL" id="MRX71818.1"/>
    </source>
</evidence>
<organism evidence="12 13">
    <name type="scientific">Metabacillus lacus</name>
    <dbReference type="NCBI Taxonomy" id="1983721"/>
    <lineage>
        <taxon>Bacteria</taxon>
        <taxon>Bacillati</taxon>
        <taxon>Bacillota</taxon>
        <taxon>Bacilli</taxon>
        <taxon>Bacillales</taxon>
        <taxon>Bacillaceae</taxon>
        <taxon>Metabacillus</taxon>
    </lineage>
</organism>
<comment type="function">
    <text evidence="10">Pyrophosphatase that catalyzes the hydrolysis of nucleoside triphosphates to their monophosphate derivatives, with a high preference for the non-canonical purine nucleotides XTP (xanthosine triphosphate), dITP (deoxyinosine triphosphate) and ITP. Seems to function as a house-cleaning enzyme that removes non-canonical purine nucleotides from the nucleotide pool, thus preventing their incorporation into DNA/RNA and avoiding chromosomal lesions.</text>
</comment>
<feature type="binding site" evidence="10">
    <location>
        <begin position="181"/>
        <end position="182"/>
    </location>
    <ligand>
        <name>substrate</name>
    </ligand>
</feature>
<reference evidence="12 13" key="1">
    <citation type="submission" date="2019-11" db="EMBL/GenBank/DDBJ databases">
        <title>Bacillus lacus genome.</title>
        <authorList>
            <person name="Allen C.J."/>
            <person name="Newman J.D."/>
        </authorList>
    </citation>
    <scope>NUCLEOTIDE SEQUENCE [LARGE SCALE GENOMIC DNA]</scope>
    <source>
        <strain evidence="12 13">KCTC 33946</strain>
    </source>
</reference>
<comment type="catalytic activity">
    <reaction evidence="8 10">
        <text>dITP + H2O = dIMP + diphosphate + H(+)</text>
        <dbReference type="Rhea" id="RHEA:28342"/>
        <dbReference type="ChEBI" id="CHEBI:15377"/>
        <dbReference type="ChEBI" id="CHEBI:15378"/>
        <dbReference type="ChEBI" id="CHEBI:33019"/>
        <dbReference type="ChEBI" id="CHEBI:61194"/>
        <dbReference type="ChEBI" id="CHEBI:61382"/>
        <dbReference type="EC" id="3.6.1.66"/>
    </reaction>
</comment>
<comment type="cofactor">
    <cofactor evidence="10">
        <name>Mg(2+)</name>
        <dbReference type="ChEBI" id="CHEBI:18420"/>
    </cofactor>
    <text evidence="10">Binds 1 Mg(2+) ion per subunit.</text>
</comment>
<dbReference type="NCBIfam" id="NF011397">
    <property type="entry name" value="PRK14822.1"/>
    <property type="match status" value="1"/>
</dbReference>
<dbReference type="EMBL" id="WKKI01000007">
    <property type="protein sequence ID" value="MRX71818.1"/>
    <property type="molecule type" value="Genomic_DNA"/>
</dbReference>
<dbReference type="GO" id="GO:0046872">
    <property type="term" value="F:metal ion binding"/>
    <property type="evidence" value="ECO:0007669"/>
    <property type="project" value="UniProtKB-KW"/>
</dbReference>
<comment type="catalytic activity">
    <reaction evidence="9 10">
        <text>XTP + H2O = XMP + diphosphate + H(+)</text>
        <dbReference type="Rhea" id="RHEA:28610"/>
        <dbReference type="ChEBI" id="CHEBI:15377"/>
        <dbReference type="ChEBI" id="CHEBI:15378"/>
        <dbReference type="ChEBI" id="CHEBI:33019"/>
        <dbReference type="ChEBI" id="CHEBI:57464"/>
        <dbReference type="ChEBI" id="CHEBI:61314"/>
        <dbReference type="EC" id="3.6.1.66"/>
    </reaction>
</comment>
<feature type="active site" description="Proton acceptor" evidence="10">
    <location>
        <position position="70"/>
    </location>
</feature>
<feature type="binding site" evidence="10">
    <location>
        <begin position="153"/>
        <end position="156"/>
    </location>
    <ligand>
        <name>substrate</name>
    </ligand>
</feature>
<dbReference type="GO" id="GO:0036220">
    <property type="term" value="F:ITP diphosphatase activity"/>
    <property type="evidence" value="ECO:0007669"/>
    <property type="project" value="UniProtKB-UniRule"/>
</dbReference>
<evidence type="ECO:0000256" key="2">
    <source>
        <dbReference type="ARBA" id="ARBA00011738"/>
    </source>
</evidence>
<comment type="caution">
    <text evidence="12">The sequence shown here is derived from an EMBL/GenBank/DDBJ whole genome shotgun (WGS) entry which is preliminary data.</text>
</comment>
<dbReference type="PANTHER" id="PTHR11067">
    <property type="entry name" value="INOSINE TRIPHOSPHATE PYROPHOSPHATASE/HAM1 PROTEIN"/>
    <property type="match status" value="1"/>
</dbReference>
<dbReference type="CDD" id="cd00515">
    <property type="entry name" value="HAM1"/>
    <property type="match status" value="1"/>
</dbReference>
<comment type="catalytic activity">
    <reaction evidence="10">
        <text>ITP + H2O = IMP + diphosphate + H(+)</text>
        <dbReference type="Rhea" id="RHEA:29399"/>
        <dbReference type="ChEBI" id="CHEBI:15377"/>
        <dbReference type="ChEBI" id="CHEBI:15378"/>
        <dbReference type="ChEBI" id="CHEBI:33019"/>
        <dbReference type="ChEBI" id="CHEBI:58053"/>
        <dbReference type="ChEBI" id="CHEBI:61402"/>
        <dbReference type="EC" id="3.6.1.66"/>
    </reaction>
</comment>
<evidence type="ECO:0000256" key="3">
    <source>
        <dbReference type="ARBA" id="ARBA00022723"/>
    </source>
</evidence>
<dbReference type="EC" id="3.6.1.66" evidence="10"/>
<dbReference type="GO" id="GO:0005829">
    <property type="term" value="C:cytosol"/>
    <property type="evidence" value="ECO:0007669"/>
    <property type="project" value="TreeGrafter"/>
</dbReference>
<dbReference type="Proteomes" id="UP000448867">
    <property type="component" value="Unassembled WGS sequence"/>
</dbReference>
<dbReference type="InterPro" id="IPR002637">
    <property type="entry name" value="RdgB/HAM1"/>
</dbReference>
<dbReference type="GO" id="GO:0009117">
    <property type="term" value="P:nucleotide metabolic process"/>
    <property type="evidence" value="ECO:0007669"/>
    <property type="project" value="UniProtKB-KW"/>
</dbReference>
<dbReference type="GO" id="GO:0000166">
    <property type="term" value="F:nucleotide binding"/>
    <property type="evidence" value="ECO:0007669"/>
    <property type="project" value="UniProtKB-KW"/>
</dbReference>
<evidence type="ECO:0000256" key="6">
    <source>
        <dbReference type="ARBA" id="ARBA00022842"/>
    </source>
</evidence>
<dbReference type="AlphaFoldDB" id="A0A7X2IZ44"/>
<keyword evidence="4 10" id="KW-0547">Nucleotide-binding</keyword>